<organism evidence="4 5">
    <name type="scientific">Potamilus streckersoni</name>
    <dbReference type="NCBI Taxonomy" id="2493646"/>
    <lineage>
        <taxon>Eukaryota</taxon>
        <taxon>Metazoa</taxon>
        <taxon>Spiralia</taxon>
        <taxon>Lophotrochozoa</taxon>
        <taxon>Mollusca</taxon>
        <taxon>Bivalvia</taxon>
        <taxon>Autobranchia</taxon>
        <taxon>Heteroconchia</taxon>
        <taxon>Palaeoheterodonta</taxon>
        <taxon>Unionida</taxon>
        <taxon>Unionoidea</taxon>
        <taxon>Unionidae</taxon>
        <taxon>Ambleminae</taxon>
        <taxon>Lampsilini</taxon>
        <taxon>Potamilus</taxon>
    </lineage>
</organism>
<feature type="signal peptide" evidence="2">
    <location>
        <begin position="1"/>
        <end position="19"/>
    </location>
</feature>
<feature type="chain" id="PRO_5041998530" description="F5/8 type C domain-containing protein" evidence="2">
    <location>
        <begin position="20"/>
        <end position="357"/>
    </location>
</feature>
<reference evidence="4" key="1">
    <citation type="journal article" date="2021" name="Genome Biol. Evol.">
        <title>A High-Quality Reference Genome for a Parasitic Bivalve with Doubly Uniparental Inheritance (Bivalvia: Unionida).</title>
        <authorList>
            <person name="Smith C.H."/>
        </authorList>
    </citation>
    <scope>NUCLEOTIDE SEQUENCE</scope>
    <source>
        <strain evidence="4">CHS0354</strain>
    </source>
</reference>
<dbReference type="Gene3D" id="2.60.120.260">
    <property type="entry name" value="Galactose-binding domain-like"/>
    <property type="match status" value="1"/>
</dbReference>
<dbReference type="SUPFAM" id="SSF49785">
    <property type="entry name" value="Galactose-binding domain-like"/>
    <property type="match status" value="1"/>
</dbReference>
<evidence type="ECO:0000313" key="4">
    <source>
        <dbReference type="EMBL" id="KAK3580425.1"/>
    </source>
</evidence>
<comment type="caution">
    <text evidence="4">The sequence shown here is derived from an EMBL/GenBank/DDBJ whole genome shotgun (WGS) entry which is preliminary data.</text>
</comment>
<keyword evidence="1" id="KW-1133">Transmembrane helix</keyword>
<gene>
    <name evidence="4" type="ORF">CHS0354_035468</name>
</gene>
<name>A0AAE0VKV2_9BIVA</name>
<protein>
    <recommendedName>
        <fullName evidence="3">F5/8 type C domain-containing protein</fullName>
    </recommendedName>
</protein>
<accession>A0AAE0VKV2</accession>
<dbReference type="InterPro" id="IPR000421">
    <property type="entry name" value="FA58C"/>
</dbReference>
<dbReference type="InterPro" id="IPR008979">
    <property type="entry name" value="Galactose-bd-like_sf"/>
</dbReference>
<dbReference type="PROSITE" id="PS50022">
    <property type="entry name" value="FA58C_3"/>
    <property type="match status" value="1"/>
</dbReference>
<dbReference type="Pfam" id="PF00754">
    <property type="entry name" value="F5_F8_type_C"/>
    <property type="match status" value="1"/>
</dbReference>
<dbReference type="EMBL" id="JAEAOA010002071">
    <property type="protein sequence ID" value="KAK3580425.1"/>
    <property type="molecule type" value="Genomic_DNA"/>
</dbReference>
<dbReference type="PANTHER" id="PTHR26391:SF18">
    <property type="entry name" value="PROTEIN KINASE RECEPTOR TIE-1, PUTATIVE-RELATED"/>
    <property type="match status" value="1"/>
</dbReference>
<reference evidence="4" key="3">
    <citation type="submission" date="2023-05" db="EMBL/GenBank/DDBJ databases">
        <authorList>
            <person name="Smith C.H."/>
        </authorList>
    </citation>
    <scope>NUCLEOTIDE SEQUENCE</scope>
    <source>
        <strain evidence="4">CHS0354</strain>
        <tissue evidence="4">Mantle</tissue>
    </source>
</reference>
<evidence type="ECO:0000256" key="1">
    <source>
        <dbReference type="SAM" id="Phobius"/>
    </source>
</evidence>
<evidence type="ECO:0000259" key="3">
    <source>
        <dbReference type="PROSITE" id="PS50022"/>
    </source>
</evidence>
<keyword evidence="2" id="KW-0732">Signal</keyword>
<keyword evidence="1" id="KW-0812">Transmembrane</keyword>
<reference evidence="4" key="2">
    <citation type="journal article" date="2021" name="Genome Biol. Evol.">
        <title>Developing a high-quality reference genome for a parasitic bivalve with doubly uniparental inheritance (Bivalvia: Unionida).</title>
        <authorList>
            <person name="Smith C.H."/>
        </authorList>
    </citation>
    <scope>NUCLEOTIDE SEQUENCE</scope>
    <source>
        <strain evidence="4">CHS0354</strain>
        <tissue evidence="4">Mantle</tissue>
    </source>
</reference>
<keyword evidence="5" id="KW-1185">Reference proteome</keyword>
<evidence type="ECO:0000256" key="2">
    <source>
        <dbReference type="SAM" id="SignalP"/>
    </source>
</evidence>
<feature type="domain" description="F5/8 type C" evidence="3">
    <location>
        <begin position="36"/>
        <end position="176"/>
    </location>
</feature>
<dbReference type="PANTHER" id="PTHR26391">
    <property type="entry name" value="INACTIVE TYROSINE-PROTEIN KINASE 7"/>
    <property type="match status" value="1"/>
</dbReference>
<proteinExistence type="predicted"/>
<sequence>MRQPLLLSLIFMCYGYLKQDNQCDSQTGKCLSDVQCDPGWMGSGCQQVNIAYNVSVISYHSDQGLNVVDGRESTCATFTSQSGEPAFLVLDLGRKVNILEVDLINPNASGDSLQKFGISLSQDNVTFKPYYWYQRTSFPVITETSLKSDIITRFVRIEPNGTEHISTLCEIEITGECENFYGNCSTPCGHCASGEQCNKVTGYCDVSGCADGWQTVKCNKHKSASKEPVNVGIIAGSVCAVVAVIIVFVLSVVIMKTRRRRETTEEVKDTSSQKVNNIEHDISKAYYNIDDSRSQRSEPIHTTQINGVKRELDVSLHSGYEKLRDRMVTEELSYSVIDHGLTDNNGMSSLENTFYNN</sequence>
<keyword evidence="1" id="KW-0472">Membrane</keyword>
<dbReference type="Proteomes" id="UP001195483">
    <property type="component" value="Unassembled WGS sequence"/>
</dbReference>
<feature type="transmembrane region" description="Helical" evidence="1">
    <location>
        <begin position="231"/>
        <end position="254"/>
    </location>
</feature>
<dbReference type="AlphaFoldDB" id="A0AAE0VKV2"/>
<evidence type="ECO:0000313" key="5">
    <source>
        <dbReference type="Proteomes" id="UP001195483"/>
    </source>
</evidence>